<feature type="non-terminal residue" evidence="2">
    <location>
        <position position="1"/>
    </location>
</feature>
<dbReference type="GO" id="GO:0016239">
    <property type="term" value="P:positive regulation of macroautophagy"/>
    <property type="evidence" value="ECO:0007669"/>
    <property type="project" value="TreeGrafter"/>
</dbReference>
<evidence type="ECO:0000313" key="3">
    <source>
        <dbReference type="Proteomes" id="UP000023152"/>
    </source>
</evidence>
<gene>
    <name evidence="2" type="ORF">RFI_16183</name>
</gene>
<accession>X6N413</accession>
<comment type="caution">
    <text evidence="2">The sequence shown here is derived from an EMBL/GenBank/DDBJ whole genome shotgun (WGS) entry which is preliminary data.</text>
</comment>
<dbReference type="GO" id="GO:1904262">
    <property type="term" value="P:negative regulation of TORC1 signaling"/>
    <property type="evidence" value="ECO:0007669"/>
    <property type="project" value="TreeGrafter"/>
</dbReference>
<dbReference type="Pfam" id="PF04636">
    <property type="entry name" value="PA26"/>
    <property type="match status" value="1"/>
</dbReference>
<keyword evidence="3" id="KW-1185">Reference proteome</keyword>
<dbReference type="Proteomes" id="UP000023152">
    <property type="component" value="Unassembled WGS sequence"/>
</dbReference>
<dbReference type="PANTHER" id="PTHR12474:SF0">
    <property type="entry name" value="SESTRIN HOMOLOG"/>
    <property type="match status" value="1"/>
</dbReference>
<dbReference type="GO" id="GO:1901031">
    <property type="term" value="P:regulation of response to reactive oxygen species"/>
    <property type="evidence" value="ECO:0007669"/>
    <property type="project" value="InterPro"/>
</dbReference>
<feature type="region of interest" description="Disordered" evidence="1">
    <location>
        <begin position="78"/>
        <end position="129"/>
    </location>
</feature>
<feature type="compositionally biased region" description="Polar residues" evidence="1">
    <location>
        <begin position="78"/>
        <end position="92"/>
    </location>
</feature>
<dbReference type="GO" id="GO:0071233">
    <property type="term" value="P:cellular response to L-leucine"/>
    <property type="evidence" value="ECO:0007669"/>
    <property type="project" value="TreeGrafter"/>
</dbReference>
<protein>
    <submittedName>
        <fullName evidence="2">Sestrin 2</fullName>
    </submittedName>
</protein>
<feature type="compositionally biased region" description="Basic and acidic residues" evidence="1">
    <location>
        <begin position="100"/>
        <end position="110"/>
    </location>
</feature>
<dbReference type="OrthoDB" id="337464at2759"/>
<dbReference type="GO" id="GO:0005634">
    <property type="term" value="C:nucleus"/>
    <property type="evidence" value="ECO:0007669"/>
    <property type="project" value="InterPro"/>
</dbReference>
<reference evidence="2 3" key="1">
    <citation type="journal article" date="2013" name="Curr. Biol.">
        <title>The Genome of the Foraminiferan Reticulomyxa filosa.</title>
        <authorList>
            <person name="Glockner G."/>
            <person name="Hulsmann N."/>
            <person name="Schleicher M."/>
            <person name="Noegel A.A."/>
            <person name="Eichinger L."/>
            <person name="Gallinger C."/>
            <person name="Pawlowski J."/>
            <person name="Sierra R."/>
            <person name="Euteneuer U."/>
            <person name="Pillet L."/>
            <person name="Moustafa A."/>
            <person name="Platzer M."/>
            <person name="Groth M."/>
            <person name="Szafranski K."/>
            <person name="Schliwa M."/>
        </authorList>
    </citation>
    <scope>NUCLEOTIDE SEQUENCE [LARGE SCALE GENOMIC DNA]</scope>
</reference>
<organism evidence="2 3">
    <name type="scientific">Reticulomyxa filosa</name>
    <dbReference type="NCBI Taxonomy" id="46433"/>
    <lineage>
        <taxon>Eukaryota</taxon>
        <taxon>Sar</taxon>
        <taxon>Rhizaria</taxon>
        <taxon>Retaria</taxon>
        <taxon>Foraminifera</taxon>
        <taxon>Monothalamids</taxon>
        <taxon>Reticulomyxidae</taxon>
        <taxon>Reticulomyxa</taxon>
    </lineage>
</organism>
<sequence length="300" mass="34974">KKKKKKKKKKEKGTTYFDKNLLFCDNYSVIKLSAAYSIKTKQHATSEMPNVYAIFFFCKWDFFYHVQYTMRQYKTGSDNSDSLLQPTASISSKKSHKQRKKDEKRVRRDSNASNHTNRSTSKGGTSSILNNLSKHRGVVYGKYTGNIDMAHCDFDVHHYQQLHSLTFNWRDHAYSLLQRHYPFVVDSIDRCFTRSSTMTDNKISGKEIQRGTESIRVAIWKCVQAFYGIRDDSYDYRNVSLFHSKKYNKTAISRFTCIQFLFFLPGQHFFGAKSEAFFEKNCMPSTKCDLSRPSPVGNQI</sequence>
<dbReference type="InterPro" id="IPR006730">
    <property type="entry name" value="Sestrin"/>
</dbReference>
<feature type="compositionally biased region" description="Polar residues" evidence="1">
    <location>
        <begin position="111"/>
        <end position="129"/>
    </location>
</feature>
<name>X6N413_RETFI</name>
<evidence type="ECO:0000256" key="1">
    <source>
        <dbReference type="SAM" id="MobiDB-lite"/>
    </source>
</evidence>
<dbReference type="PANTHER" id="PTHR12474">
    <property type="entry name" value="P53 REGULATED PA26 NUCLEAR PROTEIN SESTRIN"/>
    <property type="match status" value="1"/>
</dbReference>
<proteinExistence type="predicted"/>
<evidence type="ECO:0000313" key="2">
    <source>
        <dbReference type="EMBL" id="ETO21020.1"/>
    </source>
</evidence>
<dbReference type="GO" id="GO:1990253">
    <property type="term" value="P:cellular response to leucine starvation"/>
    <property type="evidence" value="ECO:0007669"/>
    <property type="project" value="TreeGrafter"/>
</dbReference>
<dbReference type="AlphaFoldDB" id="X6N413"/>
<dbReference type="EMBL" id="ASPP01012014">
    <property type="protein sequence ID" value="ETO21020.1"/>
    <property type="molecule type" value="Genomic_DNA"/>
</dbReference>
<dbReference type="GO" id="GO:0016684">
    <property type="term" value="F:oxidoreductase activity, acting on peroxide as acceptor"/>
    <property type="evidence" value="ECO:0007669"/>
    <property type="project" value="TreeGrafter"/>
</dbReference>
<dbReference type="GO" id="GO:0070728">
    <property type="term" value="F:L-leucine binding"/>
    <property type="evidence" value="ECO:0007669"/>
    <property type="project" value="TreeGrafter"/>
</dbReference>